<evidence type="ECO:0000259" key="13">
    <source>
        <dbReference type="PROSITE" id="PS51462"/>
    </source>
</evidence>
<reference evidence="15" key="1">
    <citation type="submission" date="2017-08" db="EMBL/GenBank/DDBJ databases">
        <authorList>
            <person name="Varghese N."/>
            <person name="Submissions S."/>
        </authorList>
    </citation>
    <scope>NUCLEOTIDE SEQUENCE [LARGE SCALE GENOMIC DNA]</scope>
    <source>
        <strain evidence="15">DSM 4725</strain>
    </source>
</reference>
<comment type="catalytic activity">
    <reaction evidence="10">
        <text>8-oxo-dGTP + H2O = 8-oxo-dGMP + diphosphate + H(+)</text>
        <dbReference type="Rhea" id="RHEA:31575"/>
        <dbReference type="ChEBI" id="CHEBI:15377"/>
        <dbReference type="ChEBI" id="CHEBI:15378"/>
        <dbReference type="ChEBI" id="CHEBI:33019"/>
        <dbReference type="ChEBI" id="CHEBI:63224"/>
        <dbReference type="ChEBI" id="CHEBI:77896"/>
        <dbReference type="EC" id="3.6.1.55"/>
    </reaction>
</comment>
<dbReference type="GO" id="GO:0006260">
    <property type="term" value="P:DNA replication"/>
    <property type="evidence" value="ECO:0007669"/>
    <property type="project" value="UniProtKB-KW"/>
</dbReference>
<name>A0A285VFK7_9ACTN</name>
<dbReference type="Pfam" id="PF00293">
    <property type="entry name" value="NUDIX"/>
    <property type="match status" value="1"/>
</dbReference>
<protein>
    <recommendedName>
        <fullName evidence="11">8-oxo-dGTP diphosphatase</fullName>
        <ecNumber evidence="11">3.6.1.55</ecNumber>
    </recommendedName>
</protein>
<evidence type="ECO:0000256" key="6">
    <source>
        <dbReference type="ARBA" id="ARBA00022763"/>
    </source>
</evidence>
<gene>
    <name evidence="14" type="ORF">SAMN05660748_4218</name>
</gene>
<dbReference type="GO" id="GO:0044715">
    <property type="term" value="F:8-oxo-dGDP phosphatase activity"/>
    <property type="evidence" value="ECO:0007669"/>
    <property type="project" value="TreeGrafter"/>
</dbReference>
<evidence type="ECO:0000313" key="14">
    <source>
        <dbReference type="EMBL" id="SOC52875.1"/>
    </source>
</evidence>
<evidence type="ECO:0000256" key="1">
    <source>
        <dbReference type="ARBA" id="ARBA00001946"/>
    </source>
</evidence>
<evidence type="ECO:0000256" key="7">
    <source>
        <dbReference type="ARBA" id="ARBA00022801"/>
    </source>
</evidence>
<evidence type="ECO:0000256" key="2">
    <source>
        <dbReference type="ARBA" id="ARBA00005582"/>
    </source>
</evidence>
<organism evidence="14 15">
    <name type="scientific">Blastococcus aggregatus</name>
    <dbReference type="NCBI Taxonomy" id="38502"/>
    <lineage>
        <taxon>Bacteria</taxon>
        <taxon>Bacillati</taxon>
        <taxon>Actinomycetota</taxon>
        <taxon>Actinomycetes</taxon>
        <taxon>Geodermatophilales</taxon>
        <taxon>Geodermatophilaceae</taxon>
        <taxon>Blastococcus</taxon>
    </lineage>
</organism>
<dbReference type="GO" id="GO:0008413">
    <property type="term" value="F:8-oxo-7,8-dihydroguanosine triphosphate pyrophosphatase activity"/>
    <property type="evidence" value="ECO:0007669"/>
    <property type="project" value="TreeGrafter"/>
</dbReference>
<keyword evidence="4" id="KW-0235">DNA replication</keyword>
<keyword evidence="6" id="KW-0227">DNA damage</keyword>
<dbReference type="PRINTS" id="PR00502">
    <property type="entry name" value="NUDIXFAMILY"/>
</dbReference>
<evidence type="ECO:0000256" key="12">
    <source>
        <dbReference type="RuleBase" id="RU003476"/>
    </source>
</evidence>
<keyword evidence="8" id="KW-0460">Magnesium</keyword>
<dbReference type="EC" id="3.6.1.55" evidence="11"/>
<accession>A0A285VFK7</accession>
<evidence type="ECO:0000256" key="3">
    <source>
        <dbReference type="ARBA" id="ARBA00022457"/>
    </source>
</evidence>
<dbReference type="GO" id="GO:0006281">
    <property type="term" value="P:DNA repair"/>
    <property type="evidence" value="ECO:0007669"/>
    <property type="project" value="UniProtKB-KW"/>
</dbReference>
<keyword evidence="5" id="KW-0479">Metal-binding</keyword>
<dbReference type="GO" id="GO:0044716">
    <property type="term" value="F:8-oxo-GDP phosphatase activity"/>
    <property type="evidence" value="ECO:0007669"/>
    <property type="project" value="TreeGrafter"/>
</dbReference>
<keyword evidence="3" id="KW-0515">Mutator protein</keyword>
<dbReference type="PROSITE" id="PS51462">
    <property type="entry name" value="NUDIX"/>
    <property type="match status" value="1"/>
</dbReference>
<proteinExistence type="inferred from homology"/>
<dbReference type="InterPro" id="IPR020084">
    <property type="entry name" value="NUDIX_hydrolase_CS"/>
</dbReference>
<feature type="domain" description="Nudix hydrolase" evidence="13">
    <location>
        <begin position="17"/>
        <end position="144"/>
    </location>
</feature>
<dbReference type="SUPFAM" id="SSF55811">
    <property type="entry name" value="Nudix"/>
    <property type="match status" value="1"/>
</dbReference>
<dbReference type="Proteomes" id="UP000219435">
    <property type="component" value="Unassembled WGS sequence"/>
</dbReference>
<evidence type="ECO:0000313" key="15">
    <source>
        <dbReference type="Proteomes" id="UP000219435"/>
    </source>
</evidence>
<dbReference type="GO" id="GO:0046872">
    <property type="term" value="F:metal ion binding"/>
    <property type="evidence" value="ECO:0007669"/>
    <property type="project" value="UniProtKB-KW"/>
</dbReference>
<keyword evidence="15" id="KW-1185">Reference proteome</keyword>
<dbReference type="InterPro" id="IPR047127">
    <property type="entry name" value="MutT-like"/>
</dbReference>
<evidence type="ECO:0000256" key="8">
    <source>
        <dbReference type="ARBA" id="ARBA00022842"/>
    </source>
</evidence>
<keyword evidence="7 12" id="KW-0378">Hydrolase</keyword>
<dbReference type="PANTHER" id="PTHR47707">
    <property type="entry name" value="8-OXO-DGTP DIPHOSPHATASE"/>
    <property type="match status" value="1"/>
</dbReference>
<evidence type="ECO:0000256" key="4">
    <source>
        <dbReference type="ARBA" id="ARBA00022705"/>
    </source>
</evidence>
<evidence type="ECO:0000256" key="5">
    <source>
        <dbReference type="ARBA" id="ARBA00022723"/>
    </source>
</evidence>
<dbReference type="RefSeq" id="WP_097196943.1">
    <property type="nucleotide sequence ID" value="NZ_OBQI01000007.1"/>
</dbReference>
<dbReference type="Gene3D" id="3.90.79.10">
    <property type="entry name" value="Nucleoside Triphosphate Pyrophosphohydrolase"/>
    <property type="match status" value="1"/>
</dbReference>
<dbReference type="PROSITE" id="PS00893">
    <property type="entry name" value="NUDIX_BOX"/>
    <property type="match status" value="1"/>
</dbReference>
<sequence>MDNRGTCKTDAVTVDEDVHIVAAGLLKRGGRGLLLHRAPARRWYPDCWDLPGGHVEDGETPAAALRRELREELGVAAVITGTPFAQVIGADFRMDVWVVESWDGEPASLDPTEHDALAWLNHGEMTALKLADARLPALFEAALR</sequence>
<dbReference type="InterPro" id="IPR015797">
    <property type="entry name" value="NUDIX_hydrolase-like_dom_sf"/>
</dbReference>
<dbReference type="OrthoDB" id="21342at2"/>
<comment type="cofactor">
    <cofactor evidence="1">
        <name>Mg(2+)</name>
        <dbReference type="ChEBI" id="CHEBI:18420"/>
    </cofactor>
</comment>
<dbReference type="InterPro" id="IPR020476">
    <property type="entry name" value="Nudix_hydrolase"/>
</dbReference>
<dbReference type="AlphaFoldDB" id="A0A285VFK7"/>
<keyword evidence="9" id="KW-0234">DNA repair</keyword>
<comment type="similarity">
    <text evidence="2 12">Belongs to the Nudix hydrolase family.</text>
</comment>
<evidence type="ECO:0000256" key="11">
    <source>
        <dbReference type="ARBA" id="ARBA00038905"/>
    </source>
</evidence>
<dbReference type="InterPro" id="IPR000086">
    <property type="entry name" value="NUDIX_hydrolase_dom"/>
</dbReference>
<dbReference type="PANTHER" id="PTHR47707:SF1">
    <property type="entry name" value="NUDIX HYDROLASE FAMILY PROTEIN"/>
    <property type="match status" value="1"/>
</dbReference>
<evidence type="ECO:0000256" key="9">
    <source>
        <dbReference type="ARBA" id="ARBA00023204"/>
    </source>
</evidence>
<dbReference type="GO" id="GO:0035539">
    <property type="term" value="F:8-oxo-7,8-dihydrodeoxyguanosine triphosphate pyrophosphatase activity"/>
    <property type="evidence" value="ECO:0007669"/>
    <property type="project" value="UniProtKB-EC"/>
</dbReference>
<dbReference type="EMBL" id="OBQI01000007">
    <property type="protein sequence ID" value="SOC52875.1"/>
    <property type="molecule type" value="Genomic_DNA"/>
</dbReference>
<evidence type="ECO:0000256" key="10">
    <source>
        <dbReference type="ARBA" id="ARBA00035861"/>
    </source>
</evidence>